<keyword evidence="2 5" id="KW-0812">Transmembrane</keyword>
<evidence type="ECO:0000256" key="3">
    <source>
        <dbReference type="ARBA" id="ARBA00022989"/>
    </source>
</evidence>
<feature type="transmembrane region" description="Helical" evidence="5">
    <location>
        <begin position="20"/>
        <end position="44"/>
    </location>
</feature>
<dbReference type="PANTHER" id="PTHR30238:SF4">
    <property type="entry name" value="SLL1022 PROTEIN"/>
    <property type="match status" value="1"/>
</dbReference>
<evidence type="ECO:0000256" key="2">
    <source>
        <dbReference type="ARBA" id="ARBA00022692"/>
    </source>
</evidence>
<name>A0A382C6Z0_9ZZZZ</name>
<dbReference type="NCBIfam" id="TIGR03717">
    <property type="entry name" value="R_switched_YjbE"/>
    <property type="match status" value="1"/>
</dbReference>
<accession>A0A382C6Z0</accession>
<proteinExistence type="predicted"/>
<dbReference type="Pfam" id="PF03741">
    <property type="entry name" value="TerC"/>
    <property type="match status" value="1"/>
</dbReference>
<protein>
    <submittedName>
        <fullName evidence="6">Uncharacterized protein</fullName>
    </submittedName>
</protein>
<sequence length="218" mass="24431">MQYNYLDYRIKKYKKVLEETLIFVQIIFIDIVMAADNAIIIGMVAANFAPKNRKQIIMWGVFAAFVFRVIFAFSATFLFQFAFIKLIGGVLLLWIVNELRQDLFTIQKIKSPTKKSKEPSFMSGVYKVLIADITLSFDNVLGVAGAAKEHYLLLLFGLALSVVLIGAAASYFAKYIQDNKWVGYVGLAVILLVAVQLIIGGLMGYGVLTINEPFASWF</sequence>
<dbReference type="AlphaFoldDB" id="A0A382C6Z0"/>
<feature type="transmembrane region" description="Helical" evidence="5">
    <location>
        <begin position="81"/>
        <end position="99"/>
    </location>
</feature>
<evidence type="ECO:0000256" key="5">
    <source>
        <dbReference type="SAM" id="Phobius"/>
    </source>
</evidence>
<evidence type="ECO:0000256" key="4">
    <source>
        <dbReference type="ARBA" id="ARBA00023136"/>
    </source>
</evidence>
<evidence type="ECO:0000313" key="6">
    <source>
        <dbReference type="EMBL" id="SVB21868.1"/>
    </source>
</evidence>
<keyword evidence="4 5" id="KW-0472">Membrane</keyword>
<comment type="subcellular location">
    <subcellularLocation>
        <location evidence="1">Membrane</location>
        <topology evidence="1">Multi-pass membrane protein</topology>
    </subcellularLocation>
</comment>
<feature type="transmembrane region" description="Helical" evidence="5">
    <location>
        <begin position="184"/>
        <end position="208"/>
    </location>
</feature>
<organism evidence="6">
    <name type="scientific">marine metagenome</name>
    <dbReference type="NCBI Taxonomy" id="408172"/>
    <lineage>
        <taxon>unclassified sequences</taxon>
        <taxon>metagenomes</taxon>
        <taxon>ecological metagenomes</taxon>
    </lineage>
</organism>
<reference evidence="6" key="1">
    <citation type="submission" date="2018-05" db="EMBL/GenBank/DDBJ databases">
        <authorList>
            <person name="Lanie J.A."/>
            <person name="Ng W.-L."/>
            <person name="Kazmierczak K.M."/>
            <person name="Andrzejewski T.M."/>
            <person name="Davidsen T.M."/>
            <person name="Wayne K.J."/>
            <person name="Tettelin H."/>
            <person name="Glass J.I."/>
            <person name="Rusch D."/>
            <person name="Podicherti R."/>
            <person name="Tsui H.-C.T."/>
            <person name="Winkler M.E."/>
        </authorList>
    </citation>
    <scope>NUCLEOTIDE SEQUENCE</scope>
</reference>
<feature type="transmembrane region" description="Helical" evidence="5">
    <location>
        <begin position="56"/>
        <end position="75"/>
    </location>
</feature>
<dbReference type="InterPro" id="IPR005496">
    <property type="entry name" value="Integral_membrane_TerC"/>
</dbReference>
<dbReference type="GO" id="GO:0016020">
    <property type="term" value="C:membrane"/>
    <property type="evidence" value="ECO:0007669"/>
    <property type="project" value="UniProtKB-SubCell"/>
</dbReference>
<gene>
    <name evidence="6" type="ORF">METZ01_LOCUS174722</name>
</gene>
<dbReference type="PANTHER" id="PTHR30238">
    <property type="entry name" value="MEMBRANE BOUND PREDICTED REDOX MODULATOR"/>
    <property type="match status" value="1"/>
</dbReference>
<dbReference type="InterPro" id="IPR022301">
    <property type="entry name" value="Integral_membrane_YjbE"/>
</dbReference>
<keyword evidence="3 5" id="KW-1133">Transmembrane helix</keyword>
<dbReference type="EMBL" id="UINC01033110">
    <property type="protein sequence ID" value="SVB21868.1"/>
    <property type="molecule type" value="Genomic_DNA"/>
</dbReference>
<evidence type="ECO:0000256" key="1">
    <source>
        <dbReference type="ARBA" id="ARBA00004141"/>
    </source>
</evidence>
<feature type="transmembrane region" description="Helical" evidence="5">
    <location>
        <begin position="151"/>
        <end position="172"/>
    </location>
</feature>